<dbReference type="Pfam" id="PF09977">
    <property type="entry name" value="Tad_C"/>
    <property type="match status" value="1"/>
</dbReference>
<evidence type="ECO:0000259" key="2">
    <source>
        <dbReference type="Pfam" id="PF09977"/>
    </source>
</evidence>
<reference evidence="3 4" key="1">
    <citation type="submission" date="2023-02" db="EMBL/GenBank/DDBJ databases">
        <title>Devosia algicola sp. nov., isolated from the phycosphere of marine algae.</title>
        <authorList>
            <person name="Kim J.M."/>
            <person name="Lee J.K."/>
            <person name="Choi B.J."/>
            <person name="Bayburt H."/>
            <person name="Jeon C.O."/>
        </authorList>
    </citation>
    <scope>NUCLEOTIDE SEQUENCE [LARGE SCALE GENOMIC DNA]</scope>
    <source>
        <strain evidence="3 4">G20-9</strain>
    </source>
</reference>
<feature type="chain" id="PRO_5045662259" evidence="1">
    <location>
        <begin position="20"/>
        <end position="173"/>
    </location>
</feature>
<evidence type="ECO:0000313" key="3">
    <source>
        <dbReference type="EMBL" id="WDR01995.1"/>
    </source>
</evidence>
<dbReference type="InterPro" id="IPR018705">
    <property type="entry name" value="DUF2134_membrane"/>
</dbReference>
<protein>
    <submittedName>
        <fullName evidence="3">TadG family pilus assembly protein</fullName>
    </submittedName>
</protein>
<evidence type="ECO:0000256" key="1">
    <source>
        <dbReference type="SAM" id="SignalP"/>
    </source>
</evidence>
<keyword evidence="4" id="KW-1185">Reference proteome</keyword>
<gene>
    <name evidence="3" type="ORF">PSQ19_15080</name>
</gene>
<dbReference type="RefSeq" id="WP_282218404.1">
    <property type="nucleotide sequence ID" value="NZ_CP118246.1"/>
</dbReference>
<dbReference type="Proteomes" id="UP001220530">
    <property type="component" value="Chromosome"/>
</dbReference>
<evidence type="ECO:0000313" key="4">
    <source>
        <dbReference type="Proteomes" id="UP001220530"/>
    </source>
</evidence>
<keyword evidence="1" id="KW-0732">Signal</keyword>
<dbReference type="EMBL" id="CP118246">
    <property type="protein sequence ID" value="WDR01995.1"/>
    <property type="molecule type" value="Genomic_DNA"/>
</dbReference>
<accession>A0ABY7YM26</accession>
<proteinExistence type="predicted"/>
<feature type="signal peptide" evidence="1">
    <location>
        <begin position="1"/>
        <end position="19"/>
    </location>
</feature>
<name>A0ABY7YM26_9HYPH</name>
<sequence length="173" mass="18278">MAILFAVALSISAVVSAFAVDAASLYNERRVMQSNVDLAALAAARDPDNALKIAGDTLAEAGLIAANTTAPGVRLHVDVGHYEPDPDRTPERRFVVGQTPVNAVRIHLERPGEPVFCQIMEPDTGAGCVSYCPHHAAGEPFPSARGWRVCRGAGQWGSQCPAGHKCIAQPGRL</sequence>
<feature type="domain" description="DUF2134" evidence="2">
    <location>
        <begin position="42"/>
        <end position="116"/>
    </location>
</feature>
<organism evidence="3 4">
    <name type="scientific">Devosia algicola</name>
    <dbReference type="NCBI Taxonomy" id="3026418"/>
    <lineage>
        <taxon>Bacteria</taxon>
        <taxon>Pseudomonadati</taxon>
        <taxon>Pseudomonadota</taxon>
        <taxon>Alphaproteobacteria</taxon>
        <taxon>Hyphomicrobiales</taxon>
        <taxon>Devosiaceae</taxon>
        <taxon>Devosia</taxon>
    </lineage>
</organism>